<sequence>MHKNLNFFERDNMANFTNLLKKSINLGASALLLVSTLLPTLGILSTQTANAATTTGVGTLTPGSSWDTGNHAYSGQQNQASNYTLGGNDSPSKSGNWLNLVNNDPNKVGYGIFNGSISTNSSIGTNNAFVMSASIKVDAGTLGNFQNGGDAIGFILTPASAGQLAANISQATGPGLGISGLSNSYFLGRDLFSNLLDANGLPPGPDGQNGSNGWYNGGGNVIAIRNTLAGGTLNPASYPSGTTTNTTTGQAWMQADDSTALAGVTIPGVVQEPISMSWTPDTTNSAPTGFNSGTLTFSLTSQNKGSLGLGSTKTYTLTTHCNLQDSMSMGFVAGTGGNYSNLSVSLNGGAGTIGRGTEPALVNYVNSTTGKAISSMTQQSTIIANVSDVLGVLAPGSTATSTPATASNTQGTFNYVAPPAPAGYTYDSTQSITVANFVSGTTNPNVLNIQYTPKTESGQVGYWYLPGTPGTATMSDGYGHTVAYPSTSLTAAGYTPGKADTLPAGQALSGGTDAAISFTPSTIPTGYHIDHVIGPDNQSYPSFAAALAANPNYTLDSSNGGTNAMANSFVAVLAADSHSATYSYTYASNTPGANGNAGNTAPALPNGSALNQAGVTGTTITDPSSAMTTLPAGYAITNIIDPSKANNTTGSITSILGNFPYISTNYNNFTGTGSMFTGADSAFQFVVSAQSQSGKVNYSYVNGTPGVDDTTGQPSSNPTTAGVAATLPATINLSGLTNATMTVPTTAIPQGYTIDHVVAPDGNSYASVSAAQAASTTNAYYNVTNNNWTVYLKALVQTPSVSIKCDASGNGMTQPAIANFNFVNADGTDYSALTGTEIPASVVTATQSKINTTLSTSTYDGWSIYQYADPSGQSYGTPPNALSDAVSGFGGYIVGVSNNYTVQLALSGELSMSVPNSMDFGSHQITGAPENYIGSLNSGVTVSDSRTTSLTGWTISIAEDSHLAGNSVNLMYNNQNLTSAGSGGIQIYTASSGQLGTTNVLAANSSAFSLNVPADVQTGTYTGQVTWTLSVAP</sequence>
<dbReference type="Proteomes" id="UP001595987">
    <property type="component" value="Unassembled WGS sequence"/>
</dbReference>
<comment type="caution">
    <text evidence="2">The sequence shown here is derived from an EMBL/GenBank/DDBJ whole genome shotgun (WGS) entry which is preliminary data.</text>
</comment>
<evidence type="ECO:0000313" key="2">
    <source>
        <dbReference type="EMBL" id="MFC4651948.1"/>
    </source>
</evidence>
<evidence type="ECO:0000313" key="3">
    <source>
        <dbReference type="Proteomes" id="UP001595987"/>
    </source>
</evidence>
<keyword evidence="3" id="KW-1185">Reference proteome</keyword>
<reference evidence="3" key="1">
    <citation type="journal article" date="2019" name="Int. J. Syst. Evol. Microbiol.">
        <title>The Global Catalogue of Microorganisms (GCM) 10K type strain sequencing project: providing services to taxonomists for standard genome sequencing and annotation.</title>
        <authorList>
            <consortium name="The Broad Institute Genomics Platform"/>
            <consortium name="The Broad Institute Genome Sequencing Center for Infectious Disease"/>
            <person name="Wu L."/>
            <person name="Ma J."/>
        </authorList>
    </citation>
    <scope>NUCLEOTIDE SEQUENCE [LARGE SCALE GENOMIC DNA]</scope>
    <source>
        <strain evidence="3">CCUG 63287</strain>
    </source>
</reference>
<protein>
    <submittedName>
        <fullName evidence="2">Beta strand repeat-containing protein</fullName>
    </submittedName>
</protein>
<dbReference type="Gene3D" id="2.60.120.200">
    <property type="match status" value="1"/>
</dbReference>
<feature type="region of interest" description="Disordered" evidence="1">
    <location>
        <begin position="67"/>
        <end position="89"/>
    </location>
</feature>
<name>A0ABV9JBQ2_9LACT</name>
<evidence type="ECO:0000256" key="1">
    <source>
        <dbReference type="SAM" id="MobiDB-lite"/>
    </source>
</evidence>
<gene>
    <name evidence="2" type="ORF">ACFO26_03425</name>
</gene>
<dbReference type="RefSeq" id="WP_213533692.1">
    <property type="nucleotide sequence ID" value="NZ_BOVQ01000002.1"/>
</dbReference>
<proteinExistence type="predicted"/>
<dbReference type="EMBL" id="JBHSGD010000004">
    <property type="protein sequence ID" value="MFC4651948.1"/>
    <property type="molecule type" value="Genomic_DNA"/>
</dbReference>
<accession>A0ABV9JBQ2</accession>
<organism evidence="2 3">
    <name type="scientific">Lactococcus nasutitermitis</name>
    <dbReference type="NCBI Taxonomy" id="1652957"/>
    <lineage>
        <taxon>Bacteria</taxon>
        <taxon>Bacillati</taxon>
        <taxon>Bacillota</taxon>
        <taxon>Bacilli</taxon>
        <taxon>Lactobacillales</taxon>
        <taxon>Streptococcaceae</taxon>
        <taxon>Lactococcus</taxon>
    </lineage>
</organism>